<dbReference type="PANTHER" id="PTHR24209:SF7">
    <property type="entry name" value="PROTEIN DA1-RELATED 2"/>
    <property type="match status" value="1"/>
</dbReference>
<dbReference type="Proteomes" id="UP001530315">
    <property type="component" value="Unassembled WGS sequence"/>
</dbReference>
<organism evidence="3 4">
    <name type="scientific">Stephanodiscus triporus</name>
    <dbReference type="NCBI Taxonomy" id="2934178"/>
    <lineage>
        <taxon>Eukaryota</taxon>
        <taxon>Sar</taxon>
        <taxon>Stramenopiles</taxon>
        <taxon>Ochrophyta</taxon>
        <taxon>Bacillariophyta</taxon>
        <taxon>Coscinodiscophyceae</taxon>
        <taxon>Thalassiosirophycidae</taxon>
        <taxon>Stephanodiscales</taxon>
        <taxon>Stephanodiscaceae</taxon>
        <taxon>Stephanodiscus</taxon>
    </lineage>
</organism>
<evidence type="ECO:0000313" key="4">
    <source>
        <dbReference type="Proteomes" id="UP001530315"/>
    </source>
</evidence>
<dbReference type="InterPro" id="IPR045218">
    <property type="entry name" value="DA1-like"/>
</dbReference>
<comment type="caution">
    <text evidence="3">The sequence shown here is derived from an EMBL/GenBank/DDBJ whole genome shotgun (WGS) entry which is preliminary data.</text>
</comment>
<name>A0ABD3NRL0_9STRA</name>
<dbReference type="Pfam" id="PF12315">
    <property type="entry name" value="DA1-like"/>
    <property type="match status" value="1"/>
</dbReference>
<proteinExistence type="predicted"/>
<dbReference type="InterPro" id="IPR022087">
    <property type="entry name" value="DA1-like_dom"/>
</dbReference>
<feature type="region of interest" description="Disordered" evidence="1">
    <location>
        <begin position="250"/>
        <end position="273"/>
    </location>
</feature>
<reference evidence="3 4" key="1">
    <citation type="submission" date="2024-10" db="EMBL/GenBank/DDBJ databases">
        <title>Updated reference genomes for cyclostephanoid diatoms.</title>
        <authorList>
            <person name="Roberts W.R."/>
            <person name="Alverson A.J."/>
        </authorList>
    </citation>
    <scope>NUCLEOTIDE SEQUENCE [LARGE SCALE GENOMIC DNA]</scope>
    <source>
        <strain evidence="3 4">AJA276-08</strain>
    </source>
</reference>
<dbReference type="CDD" id="cd08368">
    <property type="entry name" value="LIM"/>
    <property type="match status" value="1"/>
</dbReference>
<evidence type="ECO:0000259" key="2">
    <source>
        <dbReference type="Pfam" id="PF12315"/>
    </source>
</evidence>
<gene>
    <name evidence="3" type="ORF">ACHAW5_004984</name>
</gene>
<sequence>MSEFFHRRKASKNISAAAAAPTSANVGDAAGVPSITLPAKISITSNKGAGIRSNILSSSRLLAARSWLSSSACLSPHNAATNHRTVTSSAAPYAATSTTPIATCHSCQGPISRAKCHINSTVHGKQSLHFHPHCFVCLHCNAQIDPQRQECFCVKVLSGKKRTTATTKSRDHVADETSDDNDDKVHPFHKECFAIHFGYMCVVCEKPLPMVDSAVANTNEDTHTKTVKCIKHKFFDTERMCPLHATSPVKTTMTQNSRQKQNQQLWRTDEQDSEDDDAVLGTLEVGSHASPRGGIGIEGIDSSIGNVLNGAASSNGIITTSTTISKESKIGSIRQCMGCHRLEPLLASSAKHFVDVGDSNTRMCLCLACMTTVVLTSDDVVPLWHKVVDFFEGPLGLITSQDIGYNDINCGVTRQDLMKIPILAVGMEVLNDIIRSDGDRIPGGHAHSRSRGKTARLGLCLSERIGRHDGGSRNGVTSILCLSGLPSDLTASILAHGMFSTEYDNALLLRWHSLFLVANHISSKIKTEALHAWIKLHPNFSYANPLPLRVEEGLAQLVAFLFLSDGLDPIDMATPPLRRHNSVTIPGIDDIYERRGGREHHINEARNAAEEDDSSIPWETRLRQYFKFRIETDESVYGEGFRAAARAYAKLGMEELLYYVALNRDFPPMRSM</sequence>
<feature type="domain" description="Protein DA1-like" evidence="2">
    <location>
        <begin position="527"/>
        <end position="659"/>
    </location>
</feature>
<dbReference type="PANTHER" id="PTHR24209">
    <property type="entry name" value="PROTEIN DA1-RELATED 2"/>
    <property type="match status" value="1"/>
</dbReference>
<evidence type="ECO:0000256" key="1">
    <source>
        <dbReference type="SAM" id="MobiDB-lite"/>
    </source>
</evidence>
<keyword evidence="4" id="KW-1185">Reference proteome</keyword>
<evidence type="ECO:0000313" key="3">
    <source>
        <dbReference type="EMBL" id="KAL3777761.1"/>
    </source>
</evidence>
<protein>
    <recommendedName>
        <fullName evidence="2">Protein DA1-like domain-containing protein</fullName>
    </recommendedName>
</protein>
<feature type="compositionally biased region" description="Polar residues" evidence="1">
    <location>
        <begin position="250"/>
        <end position="266"/>
    </location>
</feature>
<dbReference type="EMBL" id="JALLAZ020001267">
    <property type="protein sequence ID" value="KAL3777761.1"/>
    <property type="molecule type" value="Genomic_DNA"/>
</dbReference>
<accession>A0ABD3NRL0</accession>
<dbReference type="AlphaFoldDB" id="A0ABD3NRL0"/>